<evidence type="ECO:0000313" key="1">
    <source>
        <dbReference type="EMBL" id="ANJ76521.1"/>
    </source>
</evidence>
<dbReference type="OrthoDB" id="9133719at2"/>
<name>A0A192A8C0_9RALS</name>
<keyword evidence="2" id="KW-1185">Reference proteome</keyword>
<dbReference type="AlphaFoldDB" id="A0A192A8C0"/>
<sequence>MTTKLTDKQEAVLAFASQHGTIDFYQASELGANGTTLASMTKKGWLAKQECNGLNDWTVTDAGKALVRCSAVE</sequence>
<gene>
    <name evidence="1" type="ORF">A9Y76_28455</name>
</gene>
<dbReference type="Proteomes" id="UP000078572">
    <property type="component" value="Plasmid pRI-1"/>
</dbReference>
<keyword evidence="1" id="KW-0614">Plasmid</keyword>
<dbReference type="EMBL" id="CP016024">
    <property type="protein sequence ID" value="ANJ76521.1"/>
    <property type="molecule type" value="Genomic_DNA"/>
</dbReference>
<dbReference type="RefSeq" id="WP_024979542.1">
    <property type="nucleotide sequence ID" value="NZ_CP016024.1"/>
</dbReference>
<proteinExistence type="predicted"/>
<protein>
    <recommendedName>
        <fullName evidence="3">MarR family transcriptional regulator</fullName>
    </recommendedName>
</protein>
<reference evidence="2" key="1">
    <citation type="submission" date="2016-06" db="EMBL/GenBank/DDBJ databases">
        <authorList>
            <person name="Xu Y."/>
            <person name="Nagy A."/>
            <person name="Yan X."/>
            <person name="Kim S.W."/>
            <person name="Haley B."/>
            <person name="Liu N.T."/>
            <person name="Nou X."/>
        </authorList>
    </citation>
    <scope>NUCLEOTIDE SEQUENCE [LARGE SCALE GENOMIC DNA]</scope>
    <source>
        <strain evidence="2">ATCC 49129</strain>
        <plasmid evidence="2">pri-1</plasmid>
    </source>
</reference>
<organism evidence="1 2">
    <name type="scientific">Ralstonia insidiosa</name>
    <dbReference type="NCBI Taxonomy" id="190721"/>
    <lineage>
        <taxon>Bacteria</taxon>
        <taxon>Pseudomonadati</taxon>
        <taxon>Pseudomonadota</taxon>
        <taxon>Betaproteobacteria</taxon>
        <taxon>Burkholderiales</taxon>
        <taxon>Burkholderiaceae</taxon>
        <taxon>Ralstonia</taxon>
    </lineage>
</organism>
<accession>A0A192A8C0</accession>
<evidence type="ECO:0000313" key="2">
    <source>
        <dbReference type="Proteomes" id="UP000078572"/>
    </source>
</evidence>
<geneLocation type="plasmid" evidence="2">
    <name>pri-1</name>
</geneLocation>
<dbReference type="GeneID" id="61529962"/>
<evidence type="ECO:0008006" key="3">
    <source>
        <dbReference type="Google" id="ProtNLM"/>
    </source>
</evidence>